<dbReference type="GO" id="GO:0005085">
    <property type="term" value="F:guanyl-nucleotide exchange factor activity"/>
    <property type="evidence" value="ECO:0007669"/>
    <property type="project" value="TreeGrafter"/>
</dbReference>
<accession>A0A3G5A6Q6</accession>
<dbReference type="PANTHER" id="PTHR45982">
    <property type="entry name" value="REGULATOR OF CHROMOSOME CONDENSATION"/>
    <property type="match status" value="1"/>
</dbReference>
<name>A0A3G5A6Q6_9VIRU</name>
<gene>
    <name evidence="1" type="ORF">Hyperionvirus3_86</name>
</gene>
<dbReference type="EMBL" id="MK072385">
    <property type="protein sequence ID" value="AYV82940.1"/>
    <property type="molecule type" value="Genomic_DNA"/>
</dbReference>
<proteinExistence type="predicted"/>
<dbReference type="InterPro" id="IPR009091">
    <property type="entry name" value="RCC1/BLIP-II"/>
</dbReference>
<organism evidence="1">
    <name type="scientific">Hyperionvirus sp</name>
    <dbReference type="NCBI Taxonomy" id="2487770"/>
    <lineage>
        <taxon>Viruses</taxon>
        <taxon>Varidnaviria</taxon>
        <taxon>Bamfordvirae</taxon>
        <taxon>Nucleocytoviricota</taxon>
        <taxon>Megaviricetes</taxon>
        <taxon>Imitervirales</taxon>
        <taxon>Mimiviridae</taxon>
        <taxon>Klosneuvirinae</taxon>
    </lineage>
</organism>
<protein>
    <recommendedName>
        <fullName evidence="2">Chromosome condensation regulator</fullName>
    </recommendedName>
</protein>
<dbReference type="PANTHER" id="PTHR45982:SF1">
    <property type="entry name" value="REGULATOR OF CHROMOSOME CONDENSATION"/>
    <property type="match status" value="1"/>
</dbReference>
<dbReference type="Gene3D" id="2.130.10.30">
    <property type="entry name" value="Regulator of chromosome condensation 1/beta-lactamase-inhibitor protein II"/>
    <property type="match status" value="1"/>
</dbReference>
<dbReference type="SUPFAM" id="SSF50985">
    <property type="entry name" value="RCC1/BLIP-II"/>
    <property type="match status" value="1"/>
</dbReference>
<evidence type="ECO:0008006" key="2">
    <source>
        <dbReference type="Google" id="ProtNLM"/>
    </source>
</evidence>
<dbReference type="PROSITE" id="PS50012">
    <property type="entry name" value="RCC1_3"/>
    <property type="match status" value="1"/>
</dbReference>
<reference evidence="1" key="1">
    <citation type="submission" date="2018-10" db="EMBL/GenBank/DDBJ databases">
        <title>Hidden diversity of soil giant viruses.</title>
        <authorList>
            <person name="Schulz F."/>
            <person name="Alteio L."/>
            <person name="Goudeau D."/>
            <person name="Ryan E.M."/>
            <person name="Malmstrom R.R."/>
            <person name="Blanchard J."/>
            <person name="Woyke T."/>
        </authorList>
    </citation>
    <scope>NUCLEOTIDE SEQUENCE</scope>
    <source>
        <strain evidence="1">HYV1</strain>
    </source>
</reference>
<dbReference type="InterPro" id="IPR000408">
    <property type="entry name" value="Reg_chr_condens"/>
</dbReference>
<sequence>MDHRKKLNLEHITIFIYTPEKNTTNELDSVALFRNFIPDIQYIIISYYHDLIHILPRHIKHDWFRLLRENYAQTYSKDVFSNDDLNQIFIQNCRDEKKNIIIRRDMMLIRVDPRTIIVYRISQTREIPATYHELVCLGPVEYPADIIRFSCENNYLIIQSTHTIVKAEISIWDTLKLSEFKEIRGIPMNIAEMNSADYQTLILLTDGRLMLFCCRSGDLWRVKNLPGKVVKIACGTSHAAILLDDGRLMTGGTNLYGQLGRKSKKIGPVMSELFDFREVVNIPGNIVNIVCTFHNTFVLFSDGVLMGCGNNSWCQMGRFPRTNVDTFEIITGLPKNIASINGGNCYTVIQLTDGILLYAGYNENHIMAIKHENFIEKFSPMGNPEQNLGQVICGHFFLVIQQNDTNLVTHGINHYEPNTGDPIKFRLL</sequence>
<evidence type="ECO:0000313" key="1">
    <source>
        <dbReference type="EMBL" id="AYV82940.1"/>
    </source>
</evidence>
<dbReference type="InterPro" id="IPR051553">
    <property type="entry name" value="Ran_GTPase-activating"/>
</dbReference>
<dbReference type="Pfam" id="PF13540">
    <property type="entry name" value="RCC1_2"/>
    <property type="match status" value="1"/>
</dbReference>